<dbReference type="PIRSF" id="PIRSF004649">
    <property type="entry name" value="MlaC"/>
    <property type="match status" value="1"/>
</dbReference>
<evidence type="ECO:0000256" key="1">
    <source>
        <dbReference type="SAM" id="SignalP"/>
    </source>
</evidence>
<sequence>MWGWIKKLAFVGSLLATQVGFAASTVGPHEVVVKVVDDLRVAVRKHSDATDPEGLALMQEMRSILEPVVDFGFIAKVVMGDTAKSATKDQVGRFEAVFRESLVSTYAKGMKGYVEAEMNIPPLGPEAQGQNRVAVRQEVTTTSGIQVIDYTMAKNRSSGEWKLINVVLNGINLGKTFRSQFAQAIKQHNGDVDKVIELWAQAPQAKS</sequence>
<feature type="chain" id="PRO_5045141536" evidence="1">
    <location>
        <begin position="23"/>
        <end position="207"/>
    </location>
</feature>
<dbReference type="InterPro" id="IPR008869">
    <property type="entry name" value="MlaC/ttg2D"/>
</dbReference>
<dbReference type="PANTHER" id="PTHR36573:SF1">
    <property type="entry name" value="INTERMEMBRANE PHOSPHOLIPID TRANSPORT SYSTEM BINDING PROTEIN MLAC"/>
    <property type="match status" value="1"/>
</dbReference>
<dbReference type="RefSeq" id="WP_290261495.1">
    <property type="nucleotide sequence ID" value="NZ_JAUFQG010000004.1"/>
</dbReference>
<dbReference type="EMBL" id="JBHSCX010000020">
    <property type="protein sequence ID" value="MFC4363574.1"/>
    <property type="molecule type" value="Genomic_DNA"/>
</dbReference>
<dbReference type="PANTHER" id="PTHR36573">
    <property type="entry name" value="INTERMEMBRANE PHOSPHOLIPID TRANSPORT SYSTEM BINDING PROTEIN MLAC"/>
    <property type="match status" value="1"/>
</dbReference>
<dbReference type="InterPro" id="IPR042245">
    <property type="entry name" value="Tgt2/MlaC_sf"/>
</dbReference>
<dbReference type="Pfam" id="PF05494">
    <property type="entry name" value="MlaC"/>
    <property type="match status" value="1"/>
</dbReference>
<reference evidence="3" key="1">
    <citation type="journal article" date="2019" name="Int. J. Syst. Evol. Microbiol.">
        <title>The Global Catalogue of Microorganisms (GCM) 10K type strain sequencing project: providing services to taxonomists for standard genome sequencing and annotation.</title>
        <authorList>
            <consortium name="The Broad Institute Genomics Platform"/>
            <consortium name="The Broad Institute Genome Sequencing Center for Infectious Disease"/>
            <person name="Wu L."/>
            <person name="Ma J."/>
        </authorList>
    </citation>
    <scope>NUCLEOTIDE SEQUENCE [LARGE SCALE GENOMIC DNA]</scope>
    <source>
        <strain evidence="3">CECT 8570</strain>
    </source>
</reference>
<dbReference type="Gene3D" id="3.10.450.710">
    <property type="entry name" value="Tgt2/MlaC"/>
    <property type="match status" value="1"/>
</dbReference>
<dbReference type="Proteomes" id="UP001595840">
    <property type="component" value="Unassembled WGS sequence"/>
</dbReference>
<accession>A0ABV8V6T1</accession>
<evidence type="ECO:0000313" key="3">
    <source>
        <dbReference type="Proteomes" id="UP001595840"/>
    </source>
</evidence>
<gene>
    <name evidence="2" type="ORF">ACFOX3_14760</name>
</gene>
<keyword evidence="3" id="KW-1185">Reference proteome</keyword>
<evidence type="ECO:0000313" key="2">
    <source>
        <dbReference type="EMBL" id="MFC4363574.1"/>
    </source>
</evidence>
<proteinExistence type="predicted"/>
<comment type="caution">
    <text evidence="2">The sequence shown here is derived from an EMBL/GenBank/DDBJ whole genome shotgun (WGS) entry which is preliminary data.</text>
</comment>
<name>A0ABV8V6T1_9GAMM</name>
<organism evidence="2 3">
    <name type="scientific">Simiduia curdlanivorans</name>
    <dbReference type="NCBI Taxonomy" id="1492769"/>
    <lineage>
        <taxon>Bacteria</taxon>
        <taxon>Pseudomonadati</taxon>
        <taxon>Pseudomonadota</taxon>
        <taxon>Gammaproteobacteria</taxon>
        <taxon>Cellvibrionales</taxon>
        <taxon>Cellvibrionaceae</taxon>
        <taxon>Simiduia</taxon>
    </lineage>
</organism>
<keyword evidence="1" id="KW-0732">Signal</keyword>
<feature type="signal peptide" evidence="1">
    <location>
        <begin position="1"/>
        <end position="22"/>
    </location>
</feature>
<protein>
    <submittedName>
        <fullName evidence="2">Phospholipid-binding protein MlaC</fullName>
    </submittedName>
</protein>